<dbReference type="GO" id="GO:0004190">
    <property type="term" value="F:aspartic-type endopeptidase activity"/>
    <property type="evidence" value="ECO:0007669"/>
    <property type="project" value="UniProtKB-KW"/>
</dbReference>
<dbReference type="RefSeq" id="XP_022717681.1">
    <property type="nucleotide sequence ID" value="XM_022861946.1"/>
</dbReference>
<proteinExistence type="inferred from homology"/>
<keyword evidence="5" id="KW-0325">Glycoprotein</keyword>
<dbReference type="InterPro" id="IPR021109">
    <property type="entry name" value="Peptidase_aspartic_dom_sf"/>
</dbReference>
<dbReference type="Pfam" id="PF14543">
    <property type="entry name" value="TAXi_N"/>
    <property type="match status" value="1"/>
</dbReference>
<dbReference type="InterPro" id="IPR032799">
    <property type="entry name" value="TAXi_C"/>
</dbReference>
<dbReference type="InterPro" id="IPR051708">
    <property type="entry name" value="Plant_Aspart_Prot_A1"/>
</dbReference>
<dbReference type="PROSITE" id="PS51767">
    <property type="entry name" value="PEPTIDASE_A1"/>
    <property type="match status" value="1"/>
</dbReference>
<protein>
    <submittedName>
        <fullName evidence="8">Aspartic proteinase nepenthesin-2-like</fullName>
    </submittedName>
</protein>
<dbReference type="GeneID" id="111276140"/>
<dbReference type="InterPro" id="IPR032861">
    <property type="entry name" value="TAXi_N"/>
</dbReference>
<evidence type="ECO:0000259" key="6">
    <source>
        <dbReference type="PROSITE" id="PS51767"/>
    </source>
</evidence>
<name>A0A6P5WQ93_DURZI</name>
<dbReference type="SUPFAM" id="SSF50630">
    <property type="entry name" value="Acid proteases"/>
    <property type="match status" value="1"/>
</dbReference>
<keyword evidence="4" id="KW-0378">Hydrolase</keyword>
<dbReference type="PANTHER" id="PTHR47967:SF127">
    <property type="entry name" value="ASPARTIC PROTEINASE NEPENTHESIN-1-LIKE"/>
    <property type="match status" value="1"/>
</dbReference>
<comment type="similarity">
    <text evidence="1">Belongs to the peptidase A1 family.</text>
</comment>
<evidence type="ECO:0000313" key="7">
    <source>
        <dbReference type="Proteomes" id="UP000515121"/>
    </source>
</evidence>
<dbReference type="Gene3D" id="2.40.70.10">
    <property type="entry name" value="Acid Proteases"/>
    <property type="match status" value="2"/>
</dbReference>
<dbReference type="Proteomes" id="UP000515121">
    <property type="component" value="Unplaced"/>
</dbReference>
<evidence type="ECO:0000313" key="8">
    <source>
        <dbReference type="RefSeq" id="XP_022717681.1"/>
    </source>
</evidence>
<keyword evidence="7" id="KW-1185">Reference proteome</keyword>
<dbReference type="Pfam" id="PF14541">
    <property type="entry name" value="TAXi_C"/>
    <property type="match status" value="1"/>
</dbReference>
<dbReference type="GO" id="GO:0006508">
    <property type="term" value="P:proteolysis"/>
    <property type="evidence" value="ECO:0007669"/>
    <property type="project" value="UniProtKB-KW"/>
</dbReference>
<dbReference type="InterPro" id="IPR034161">
    <property type="entry name" value="Pepsin-like_plant"/>
</dbReference>
<dbReference type="OrthoDB" id="932569at2759"/>
<gene>
    <name evidence="8" type="primary">LOC111276140</name>
</gene>
<dbReference type="AlphaFoldDB" id="A0A6P5WQ93"/>
<reference evidence="8" key="1">
    <citation type="submission" date="2025-08" db="UniProtKB">
        <authorList>
            <consortium name="RefSeq"/>
        </authorList>
    </citation>
    <scope>IDENTIFICATION</scope>
    <source>
        <tissue evidence="8">Fruit stalk</tissue>
    </source>
</reference>
<evidence type="ECO:0000256" key="1">
    <source>
        <dbReference type="ARBA" id="ARBA00007447"/>
    </source>
</evidence>
<keyword evidence="3" id="KW-0064">Aspartyl protease</keyword>
<dbReference type="PANTHER" id="PTHR47967">
    <property type="entry name" value="OS07G0603500 PROTEIN-RELATED"/>
    <property type="match status" value="1"/>
</dbReference>
<evidence type="ECO:0000256" key="5">
    <source>
        <dbReference type="ARBA" id="ARBA00023180"/>
    </source>
</evidence>
<dbReference type="CDD" id="cd05476">
    <property type="entry name" value="pepsin_A_like_plant"/>
    <property type="match status" value="1"/>
</dbReference>
<feature type="domain" description="Peptidase A1" evidence="6">
    <location>
        <begin position="95"/>
        <end position="454"/>
    </location>
</feature>
<dbReference type="GO" id="GO:0005576">
    <property type="term" value="C:extracellular region"/>
    <property type="evidence" value="ECO:0007669"/>
    <property type="project" value="TreeGrafter"/>
</dbReference>
<organism evidence="7 8">
    <name type="scientific">Durio zibethinus</name>
    <name type="common">Durian</name>
    <dbReference type="NCBI Taxonomy" id="66656"/>
    <lineage>
        <taxon>Eukaryota</taxon>
        <taxon>Viridiplantae</taxon>
        <taxon>Streptophyta</taxon>
        <taxon>Embryophyta</taxon>
        <taxon>Tracheophyta</taxon>
        <taxon>Spermatophyta</taxon>
        <taxon>Magnoliopsida</taxon>
        <taxon>eudicotyledons</taxon>
        <taxon>Gunneridae</taxon>
        <taxon>Pentapetalae</taxon>
        <taxon>rosids</taxon>
        <taxon>malvids</taxon>
        <taxon>Malvales</taxon>
        <taxon>Malvaceae</taxon>
        <taxon>Helicteroideae</taxon>
        <taxon>Durio</taxon>
    </lineage>
</organism>
<dbReference type="KEGG" id="dzi:111276140"/>
<evidence type="ECO:0000256" key="4">
    <source>
        <dbReference type="ARBA" id="ARBA00022801"/>
    </source>
</evidence>
<keyword evidence="2" id="KW-0645">Protease</keyword>
<dbReference type="InterPro" id="IPR033121">
    <property type="entry name" value="PEPTIDASE_A1"/>
</dbReference>
<evidence type="ECO:0000256" key="3">
    <source>
        <dbReference type="ARBA" id="ARBA00022750"/>
    </source>
</evidence>
<accession>A0A6P5WQ93</accession>
<sequence length="554" mass="62820">MAGIPLFPKAIPFLFFIALFQVSFATSKRTGLSMRLIRTDSLYPGNFTGAERIKRLIQLSEARAHYLDSDLSPNKSADLDNVHLPIGRVPETYLYVVEIKIGSQLHPVKLLMDTGSGLIWTQCKPCVKCFRQKVPIYDSRASTSYHKLPCTHELCQGDNRRYRCYHNKCLYNIRYGVDSRSNSPRTRGIASFESFQFPVDNVQTRIIEDMIFGCSFDNQNFDFSNGQVSGILGLSLAPDALASQLARKGIILNRFSYCLVPFDDELVRPSVLRFGDDIPQPVGNLQTTEFLVNAGHYHYHMELLDISVGWHRLGFQLQPDIFRVRQDGTGGCLIDSGFLISTIDQNTTGRNAYKEVMAVFKAYYDSRNFQRMGKVIESLNLCYRSKPGFQDYLTMTLHFNGADYHIDGKYMHYFSEEGYFCVALNPSSKTILGSWQQQNMRIIYNMNVGGLQWVTETCANANNLSFSVSLFLHLILPEGLNSVPAIRDEKWCYKCGLKFLEPPPSKSSGLSMRLNPRGPKQSPLCPGNLIQIKEINFFSFLISLTHTFGDDIII</sequence>
<evidence type="ECO:0000256" key="2">
    <source>
        <dbReference type="ARBA" id="ARBA00022670"/>
    </source>
</evidence>